<evidence type="ECO:0000256" key="1">
    <source>
        <dbReference type="ARBA" id="ARBA00022490"/>
    </source>
</evidence>
<comment type="caution">
    <text evidence="14">The sequence shown here is derived from an EMBL/GenBank/DDBJ whole genome shotgun (WGS) entry which is preliminary data.</text>
</comment>
<dbReference type="InterPro" id="IPR010978">
    <property type="entry name" value="tRNA-bd_arm"/>
</dbReference>
<dbReference type="InterPro" id="IPR014729">
    <property type="entry name" value="Rossmann-like_a/b/a_fold"/>
</dbReference>
<keyword evidence="1 9" id="KW-0963">Cytoplasm</keyword>
<evidence type="ECO:0000256" key="6">
    <source>
        <dbReference type="ARBA" id="ARBA00023054"/>
    </source>
</evidence>
<dbReference type="GO" id="GO:0005524">
    <property type="term" value="F:ATP binding"/>
    <property type="evidence" value="ECO:0007669"/>
    <property type="project" value="UniProtKB-UniRule"/>
</dbReference>
<dbReference type="RefSeq" id="WP_023928803.1">
    <property type="nucleotide sequence ID" value="NZ_KI669456.1"/>
</dbReference>
<dbReference type="InterPro" id="IPR009008">
    <property type="entry name" value="Val/Leu/Ile-tRNA-synth_edit"/>
</dbReference>
<evidence type="ECO:0000256" key="4">
    <source>
        <dbReference type="ARBA" id="ARBA00022840"/>
    </source>
</evidence>
<evidence type="ECO:0000256" key="5">
    <source>
        <dbReference type="ARBA" id="ARBA00022917"/>
    </source>
</evidence>
<dbReference type="FunFam" id="3.40.50.620:FF:000382">
    <property type="entry name" value="Valine--tRNA ligase"/>
    <property type="match status" value="1"/>
</dbReference>
<evidence type="ECO:0000256" key="8">
    <source>
        <dbReference type="ARBA" id="ARBA00047552"/>
    </source>
</evidence>
<dbReference type="FunFam" id="3.90.740.10:FF:000010">
    <property type="entry name" value="Valine--tRNA ligase"/>
    <property type="match status" value="1"/>
</dbReference>
<keyword evidence="15" id="KW-1185">Reference proteome</keyword>
<name>V8C575_9HELI</name>
<dbReference type="SUPFAM" id="SSF47323">
    <property type="entry name" value="Anticodon-binding domain of a subclass of class I aminoacyl-tRNA synthetases"/>
    <property type="match status" value="1"/>
</dbReference>
<dbReference type="SUPFAM" id="SSF50677">
    <property type="entry name" value="ValRS/IleRS/LeuRS editing domain"/>
    <property type="match status" value="1"/>
</dbReference>
<organism evidence="14 15">
    <name type="scientific">Helicobacter macacae MIT 99-5501</name>
    <dbReference type="NCBI Taxonomy" id="1357400"/>
    <lineage>
        <taxon>Bacteria</taxon>
        <taxon>Pseudomonadati</taxon>
        <taxon>Campylobacterota</taxon>
        <taxon>Epsilonproteobacteria</taxon>
        <taxon>Campylobacterales</taxon>
        <taxon>Helicobacteraceae</taxon>
        <taxon>Helicobacter</taxon>
    </lineage>
</organism>
<protein>
    <recommendedName>
        <fullName evidence="9">Valine--tRNA ligase</fullName>
        <ecNumber evidence="9">6.1.1.9</ecNumber>
    </recommendedName>
    <alternativeName>
        <fullName evidence="9">Valyl-tRNA synthetase</fullName>
        <shortName evidence="9">ValRS</shortName>
    </alternativeName>
</protein>
<dbReference type="EC" id="6.1.1.9" evidence="9"/>
<keyword evidence="2 9" id="KW-0436">Ligase</keyword>
<comment type="domain">
    <text evidence="9">The C-terminal coiled-coil domain is crucial for aminoacylation activity.</text>
</comment>
<comment type="subunit">
    <text evidence="9">Monomer.</text>
</comment>
<evidence type="ECO:0000256" key="2">
    <source>
        <dbReference type="ARBA" id="ARBA00022598"/>
    </source>
</evidence>
<keyword evidence="3 9" id="KW-0547">Nucleotide-binding</keyword>
<keyword evidence="4 9" id="KW-0067">ATP-binding</keyword>
<feature type="domain" description="Aminoacyl-tRNA synthetase class Ia" evidence="11">
    <location>
        <begin position="544"/>
        <end position="654"/>
    </location>
</feature>
<dbReference type="PATRIC" id="fig|1357400.3.peg.2656"/>
<dbReference type="InterPro" id="IPR009080">
    <property type="entry name" value="tRNAsynth_Ia_anticodon-bd"/>
</dbReference>
<evidence type="ECO:0000313" key="15">
    <source>
        <dbReference type="Proteomes" id="UP000018731"/>
    </source>
</evidence>
<evidence type="ECO:0000259" key="11">
    <source>
        <dbReference type="Pfam" id="PF00133"/>
    </source>
</evidence>
<dbReference type="Proteomes" id="UP000018731">
    <property type="component" value="Unassembled WGS sequence"/>
</dbReference>
<keyword evidence="7 9" id="KW-0030">Aminoacyl-tRNA synthetase</keyword>
<feature type="short sequence motif" description="'KMSKS' region" evidence="9">
    <location>
        <begin position="614"/>
        <end position="618"/>
    </location>
</feature>
<dbReference type="HAMAP" id="MF_02004">
    <property type="entry name" value="Val_tRNA_synth_type1"/>
    <property type="match status" value="1"/>
</dbReference>
<dbReference type="Gene3D" id="1.10.287.380">
    <property type="entry name" value="Valyl-tRNA synthetase, C-terminal domain"/>
    <property type="match status" value="1"/>
</dbReference>
<dbReference type="InterPro" id="IPR002303">
    <property type="entry name" value="Valyl-tRNA_ligase"/>
</dbReference>
<dbReference type="GO" id="GO:0002161">
    <property type="term" value="F:aminoacyl-tRNA deacylase activity"/>
    <property type="evidence" value="ECO:0007669"/>
    <property type="project" value="InterPro"/>
</dbReference>
<evidence type="ECO:0000256" key="10">
    <source>
        <dbReference type="SAM" id="MobiDB-lite"/>
    </source>
</evidence>
<feature type="domain" description="Valyl-tRNA synthetase tRNA-binding arm" evidence="13">
    <location>
        <begin position="900"/>
        <end position="959"/>
    </location>
</feature>
<dbReference type="InterPro" id="IPR019499">
    <property type="entry name" value="Val-tRNA_synth_tRNA-bd"/>
</dbReference>
<reference evidence="14 15" key="1">
    <citation type="journal article" date="2014" name="Genome Announc.">
        <title>Draft genome sequences of six enterohepatic helicobacter species isolated from humans and one from rhesus macaques.</title>
        <authorList>
            <person name="Shen Z."/>
            <person name="Sheh A."/>
            <person name="Young S.K."/>
            <person name="Abouelliel A."/>
            <person name="Ward D.V."/>
            <person name="Earl A.M."/>
            <person name="Fox J.G."/>
        </authorList>
    </citation>
    <scope>NUCLEOTIDE SEQUENCE [LARGE SCALE GENOMIC DNA]</scope>
    <source>
        <strain evidence="14 15">MIT 99-5501</strain>
    </source>
</reference>
<feature type="domain" description="Aminoacyl-tRNA synthetase class Ia" evidence="11">
    <location>
        <begin position="68"/>
        <end position="534"/>
    </location>
</feature>
<dbReference type="SUPFAM" id="SSF52374">
    <property type="entry name" value="Nucleotidylyl transferase"/>
    <property type="match status" value="1"/>
</dbReference>
<evidence type="ECO:0000256" key="7">
    <source>
        <dbReference type="ARBA" id="ARBA00023146"/>
    </source>
</evidence>
<evidence type="ECO:0000259" key="13">
    <source>
        <dbReference type="Pfam" id="PF10458"/>
    </source>
</evidence>
<proteinExistence type="inferred from homology"/>
<comment type="domain">
    <text evidence="9">ValRS has two distinct active sites: one for aminoacylation and one for editing. The misactivated threonine is translocated from the active site to the editing site.</text>
</comment>
<evidence type="ECO:0000313" key="14">
    <source>
        <dbReference type="EMBL" id="ETD22232.1"/>
    </source>
</evidence>
<feature type="domain" description="Methionyl/Valyl/Leucyl/Isoleucyl-tRNA synthetase anticodon-binding" evidence="12">
    <location>
        <begin position="701"/>
        <end position="834"/>
    </location>
</feature>
<comment type="subcellular location">
    <subcellularLocation>
        <location evidence="9">Cytoplasm</location>
    </subcellularLocation>
</comment>
<dbReference type="HOGENOM" id="CLU_001493_0_2_7"/>
<dbReference type="GO" id="GO:0004832">
    <property type="term" value="F:valine-tRNA ligase activity"/>
    <property type="evidence" value="ECO:0007669"/>
    <property type="project" value="UniProtKB-UniRule"/>
</dbReference>
<accession>V8C575</accession>
<comment type="function">
    <text evidence="9">Catalyzes the attachment of valine to tRNA(Val). As ValRS can inadvertently accommodate and process structurally similar amino acids such as threonine, to avoid such errors, it has a 'posttransfer' editing activity that hydrolyzes mischarged Thr-tRNA(Val) in a tRNA-dependent manner.</text>
</comment>
<dbReference type="InterPro" id="IPR001412">
    <property type="entry name" value="aa-tRNA-synth_I_CS"/>
</dbReference>
<dbReference type="InterPro" id="IPR002300">
    <property type="entry name" value="aa-tRNA-synth_Ia"/>
</dbReference>
<dbReference type="NCBIfam" id="NF004349">
    <property type="entry name" value="PRK05729.1"/>
    <property type="match status" value="1"/>
</dbReference>
<dbReference type="EMBL" id="AZJI01000010">
    <property type="protein sequence ID" value="ETD22232.1"/>
    <property type="molecule type" value="Genomic_DNA"/>
</dbReference>
<keyword evidence="6 9" id="KW-0175">Coiled coil</keyword>
<dbReference type="Gene3D" id="3.40.50.620">
    <property type="entry name" value="HUPs"/>
    <property type="match status" value="2"/>
</dbReference>
<dbReference type="InterPro" id="IPR013155">
    <property type="entry name" value="M/V/L/I-tRNA-synth_anticd-bd"/>
</dbReference>
<dbReference type="SUPFAM" id="SSF46589">
    <property type="entry name" value="tRNA-binding arm"/>
    <property type="match status" value="1"/>
</dbReference>
<comment type="catalytic activity">
    <reaction evidence="8 9">
        <text>tRNA(Val) + L-valine + ATP = L-valyl-tRNA(Val) + AMP + diphosphate</text>
        <dbReference type="Rhea" id="RHEA:10704"/>
        <dbReference type="Rhea" id="RHEA-COMP:9672"/>
        <dbReference type="Rhea" id="RHEA-COMP:9708"/>
        <dbReference type="ChEBI" id="CHEBI:30616"/>
        <dbReference type="ChEBI" id="CHEBI:33019"/>
        <dbReference type="ChEBI" id="CHEBI:57762"/>
        <dbReference type="ChEBI" id="CHEBI:78442"/>
        <dbReference type="ChEBI" id="CHEBI:78537"/>
        <dbReference type="ChEBI" id="CHEBI:456215"/>
        <dbReference type="EC" id="6.1.1.9"/>
    </reaction>
</comment>
<dbReference type="PROSITE" id="PS00178">
    <property type="entry name" value="AA_TRNA_LIGASE_I"/>
    <property type="match status" value="1"/>
</dbReference>
<dbReference type="CDD" id="cd07962">
    <property type="entry name" value="Anticodon_Ia_Val"/>
    <property type="match status" value="1"/>
</dbReference>
<dbReference type="Gene3D" id="1.10.730.10">
    <property type="entry name" value="Isoleucyl-tRNA Synthetase, Domain 1"/>
    <property type="match status" value="1"/>
</dbReference>
<evidence type="ECO:0000259" key="12">
    <source>
        <dbReference type="Pfam" id="PF08264"/>
    </source>
</evidence>
<dbReference type="Pfam" id="PF00133">
    <property type="entry name" value="tRNA-synt_1"/>
    <property type="match status" value="2"/>
</dbReference>
<dbReference type="STRING" id="1357400.HMPREF2086_01963"/>
<feature type="binding site" evidence="9">
    <location>
        <position position="617"/>
    </location>
    <ligand>
        <name>ATP</name>
        <dbReference type="ChEBI" id="CHEBI:30616"/>
    </ligand>
</feature>
<sequence length="962" mass="108876">MSKKTQNPQEEEKAAYNPKAIESTIYEICKNRGYFEIDGNAALAKKRQERLKQEKNSGKNGSGANEKKLEPKNTHFCIMMPPPNVTGVLHIGHALTLSLQDIIVRYKRMQGFITLYQPGLDHAGIATQNIVEKQLLAKGIKKEELGREAFIKKVWEWKEESGGKITGQMEALGISPALSRARFTMDKGLQQAVREAFVAWYEQGLIYQGDYMVNWCTHDGALSDIEVEYEGQDTKLYYIAYKLADSSQDCSYSLEGVHSADFAGTQGTNEHNFPKDALVVATTRPETFFGDVAVMINPNDSRYAHLVGKSVVLPLLNKEIPIIADSAVDMEFGTGVVKVTPAHDINDYEVGKRHNLENLVIFDEKGIFNVNAKGFEGRERLEAREDIVVALHSCGALIKTQDYQNQVGKCYRCGNIIEPYISKQWFVSKEVANGAIKRVNEGEAKFYPSAWLNNFNAWMRELRPWCISRQLWWGHRIPIWDCQNPKCAHRFASKNEVESSCPKCGGELKQQSDVLDTWFSSGLWAFSTLGWKNNLSLDTNHTDSAPLHEASTSENPYNPDDLTNFYPNSLLITGFDILFFWVARMLFSGESLLGKLPFRDIYLHALVRDENGQKMSKSRGNVIDPLEMIEKYGADSLRFSLAYLCAQGRDIRLSTAQLEIGKNFANKLFNATQFLLLYAKQQDCGFGGFSKVSKYHTPLGRYAKSRLNAANSELIAALESYRFNDGASVLYRFLWGEFCDWCIELAKVQKEAISELGAVLADALKLLHPYMPFISEELYHKLRGQELKDVQSIMVEEFPSDFERDLEVEAEFEMIKNATISLRRLKASIDLANKPVQQAYIQSFDDKKIAQKALDSIQKLARVESIKIFDSTDTKNFVVDIGEGVKCYLPLDNIDLSPILARLDSQKQKLTKDRDKLESNLKNDRFLANAPKEVVSKLESSLQEVLDKLRKIQSEIDTLDRG</sequence>
<dbReference type="Pfam" id="PF08264">
    <property type="entry name" value="Anticodon_1"/>
    <property type="match status" value="1"/>
</dbReference>
<dbReference type="Pfam" id="PF10458">
    <property type="entry name" value="Val_tRNA-synt_C"/>
    <property type="match status" value="1"/>
</dbReference>
<keyword evidence="5 9" id="KW-0648">Protein biosynthesis</keyword>
<dbReference type="PANTHER" id="PTHR11946">
    <property type="entry name" value="VALYL-TRNA SYNTHETASES"/>
    <property type="match status" value="1"/>
</dbReference>
<dbReference type="NCBIfam" id="TIGR00422">
    <property type="entry name" value="valS"/>
    <property type="match status" value="1"/>
</dbReference>
<dbReference type="GO" id="GO:0005829">
    <property type="term" value="C:cytosol"/>
    <property type="evidence" value="ECO:0007669"/>
    <property type="project" value="TreeGrafter"/>
</dbReference>
<feature type="short sequence motif" description="'HIGH' region" evidence="9">
    <location>
        <begin position="83"/>
        <end position="93"/>
    </location>
</feature>
<dbReference type="Gene3D" id="3.90.740.10">
    <property type="entry name" value="Valyl/Leucyl/Isoleucyl-tRNA synthetase, editing domain"/>
    <property type="match status" value="1"/>
</dbReference>
<dbReference type="PRINTS" id="PR00986">
    <property type="entry name" value="TRNASYNTHVAL"/>
</dbReference>
<feature type="coiled-coil region" evidence="9">
    <location>
        <begin position="900"/>
        <end position="962"/>
    </location>
</feature>
<dbReference type="eggNOG" id="COG0525">
    <property type="taxonomic scope" value="Bacteria"/>
</dbReference>
<dbReference type="AlphaFoldDB" id="V8C575"/>
<feature type="region of interest" description="Disordered" evidence="10">
    <location>
        <begin position="48"/>
        <end position="68"/>
    </location>
</feature>
<dbReference type="InterPro" id="IPR037118">
    <property type="entry name" value="Val-tRNA_synth_C_sf"/>
</dbReference>
<comment type="similarity">
    <text evidence="9">Belongs to the class-I aminoacyl-tRNA synthetase family. ValS type 1 subfamily.</text>
</comment>
<dbReference type="GO" id="GO:0006438">
    <property type="term" value="P:valyl-tRNA aminoacylation"/>
    <property type="evidence" value="ECO:0007669"/>
    <property type="project" value="UniProtKB-UniRule"/>
</dbReference>
<dbReference type="OrthoDB" id="9810365at2"/>
<evidence type="ECO:0000256" key="9">
    <source>
        <dbReference type="HAMAP-Rule" id="MF_02004"/>
    </source>
</evidence>
<gene>
    <name evidence="9" type="primary">valS</name>
    <name evidence="14" type="ORF">HMPREF2086_01963</name>
</gene>
<dbReference type="PANTHER" id="PTHR11946:SF93">
    <property type="entry name" value="VALINE--TRNA LIGASE, CHLOROPLASTIC_MITOCHONDRIAL 2"/>
    <property type="match status" value="1"/>
</dbReference>
<dbReference type="CDD" id="cd00817">
    <property type="entry name" value="ValRS_core"/>
    <property type="match status" value="1"/>
</dbReference>
<dbReference type="InterPro" id="IPR033705">
    <property type="entry name" value="Anticodon_Ia_Val"/>
</dbReference>
<evidence type="ECO:0000256" key="3">
    <source>
        <dbReference type="ARBA" id="ARBA00022741"/>
    </source>
</evidence>